<comment type="catalytic activity">
    <reaction evidence="1">
        <text>ATP + protein L-histidine = ADP + protein N-phospho-L-histidine.</text>
        <dbReference type="EC" id="2.7.13.3"/>
    </reaction>
</comment>
<dbReference type="Pfam" id="PF07696">
    <property type="entry name" value="7TMR-DISMED2"/>
    <property type="match status" value="1"/>
</dbReference>
<evidence type="ECO:0000259" key="8">
    <source>
        <dbReference type="PROSITE" id="PS50109"/>
    </source>
</evidence>
<dbReference type="Pfam" id="PF00512">
    <property type="entry name" value="HisKA"/>
    <property type="match status" value="1"/>
</dbReference>
<keyword evidence="7" id="KW-1133">Transmembrane helix</keyword>
<gene>
    <name evidence="10" type="ORF">CWS72_10145</name>
</gene>
<dbReference type="OrthoDB" id="9801651at2"/>
<sequence length="857" mass="94373">MKDMMRRGSWSGSFLLLSVMAGLLVLAPASLRAAEPIVVTPVPFTDLSDKAEWCESGTDLDIAAIVSGGCHFAPILSGATTHGASAKAFWLRLTLVNPETRPIERWLKIGHPRLNKVGFFVSMADGGWQRTDSGTDIPPARRPIFSSDPILPVIIAPGKSRTILVRVVSRTTIDLTPTLWRSNAYLEEHNRTELLYTLSIGGLAATALFTLMIYVQWKNQAYLYFTAGELAKIVNIASYTTLLPTYLWSGAYDVRVQTVAVGCIDIFLGLFVRHFIGNFERYRFYHKMLMALAASAVLVVGWACLVDYRVGIRALVFVTLLVELGAVMFLWRACRDGFRPAIFLLVPYTISVIGHLYAFLVFFGGGTYGVRTIWYFWGFLISAPAALCGIMAHKNEMQRHLLAARAESAARLEFLAHMSHELRTPLDTILGTAQLLTRVTTRARLAEGLADISESGRHLLKMIDDILDHARGLAHKLTMTRDPVDWPAFLRSVEHSGRILAAGNGNDFSLRASETQPDGLLIDEHRLRQILDNLLANAARHTKDGWIRVDCAARWAGERLRLDFAVADSGEGIPLAEQKRIFLPFERGSRAASRDGGKGTGMGLAISRQFVEMMGGRLTVESRPGSGACFRFHILAERADAAEITPIRAEQPTHSGYLGPRRTILLVDDQEKNRSILARLLRENGFSVIEADSERTAIEQDAAAVDAVLTDQFMAGGGGWMVLREMTARRPNLPVVLISAAPPERPDGIPDSVAFTAHLLKPLDHALLVRRIGELLGLTWIQAVSPAPQSTPPVALIHPDPAEMRTLRAMVDNGQVTEIMAWANDLKKRDPRYAAFAETVHEAACQIDLPALTSLTG</sequence>
<dbReference type="InterPro" id="IPR036890">
    <property type="entry name" value="HATPase_C_sf"/>
</dbReference>
<evidence type="ECO:0000313" key="11">
    <source>
        <dbReference type="Proteomes" id="UP000233293"/>
    </source>
</evidence>
<evidence type="ECO:0000256" key="7">
    <source>
        <dbReference type="SAM" id="Phobius"/>
    </source>
</evidence>
<dbReference type="InterPro" id="IPR003661">
    <property type="entry name" value="HisK_dim/P_dom"/>
</dbReference>
<feature type="transmembrane region" description="Helical" evidence="7">
    <location>
        <begin position="341"/>
        <end position="362"/>
    </location>
</feature>
<dbReference type="SMART" id="SM00448">
    <property type="entry name" value="REC"/>
    <property type="match status" value="1"/>
</dbReference>
<dbReference type="PRINTS" id="PR00344">
    <property type="entry name" value="BCTRLSENSOR"/>
</dbReference>
<dbReference type="AlphaFoldDB" id="A0A2N3PWB7"/>
<dbReference type="GO" id="GO:0005886">
    <property type="term" value="C:plasma membrane"/>
    <property type="evidence" value="ECO:0007669"/>
    <property type="project" value="TreeGrafter"/>
</dbReference>
<feature type="transmembrane region" description="Helical" evidence="7">
    <location>
        <begin position="222"/>
        <end position="242"/>
    </location>
</feature>
<dbReference type="InterPro" id="IPR036097">
    <property type="entry name" value="HisK_dim/P_sf"/>
</dbReference>
<dbReference type="InterPro" id="IPR011622">
    <property type="entry name" value="7TMR_DISM_rcpt_extracell_dom2"/>
</dbReference>
<evidence type="ECO:0000256" key="3">
    <source>
        <dbReference type="ARBA" id="ARBA00022553"/>
    </source>
</evidence>
<dbReference type="SUPFAM" id="SSF52172">
    <property type="entry name" value="CheY-like"/>
    <property type="match status" value="1"/>
</dbReference>
<dbReference type="PROSITE" id="PS50110">
    <property type="entry name" value="RESPONSE_REGULATORY"/>
    <property type="match status" value="1"/>
</dbReference>
<dbReference type="PROSITE" id="PS50109">
    <property type="entry name" value="HIS_KIN"/>
    <property type="match status" value="1"/>
</dbReference>
<dbReference type="EC" id="2.7.13.3" evidence="2"/>
<evidence type="ECO:0000313" key="10">
    <source>
        <dbReference type="EMBL" id="PKU24690.1"/>
    </source>
</evidence>
<evidence type="ECO:0000256" key="2">
    <source>
        <dbReference type="ARBA" id="ARBA00012438"/>
    </source>
</evidence>
<dbReference type="EMBL" id="PIUM01000009">
    <property type="protein sequence ID" value="PKU24690.1"/>
    <property type="molecule type" value="Genomic_DNA"/>
</dbReference>
<keyword evidence="3 6" id="KW-0597">Phosphoprotein</keyword>
<dbReference type="PANTHER" id="PTHR43047:SF72">
    <property type="entry name" value="OSMOSENSING HISTIDINE PROTEIN KINASE SLN1"/>
    <property type="match status" value="1"/>
</dbReference>
<feature type="modified residue" description="4-aspartylphosphate" evidence="6">
    <location>
        <position position="711"/>
    </location>
</feature>
<dbReference type="GO" id="GO:0000155">
    <property type="term" value="F:phosphorelay sensor kinase activity"/>
    <property type="evidence" value="ECO:0007669"/>
    <property type="project" value="InterPro"/>
</dbReference>
<evidence type="ECO:0000256" key="6">
    <source>
        <dbReference type="PROSITE-ProRule" id="PRU00169"/>
    </source>
</evidence>
<reference evidence="11" key="1">
    <citation type="submission" date="2017-12" db="EMBL/GenBank/DDBJ databases">
        <title>Draft genome sequence of Telmatospirillum siberiense 26-4b1T, an acidotolerant peatland alphaproteobacterium potentially involved in sulfur cycling.</title>
        <authorList>
            <person name="Hausmann B."/>
            <person name="Pjevac P."/>
            <person name="Schreck K."/>
            <person name="Herbold C.W."/>
            <person name="Daims H."/>
            <person name="Wagner M."/>
            <person name="Pester M."/>
            <person name="Loy A."/>
        </authorList>
    </citation>
    <scope>NUCLEOTIDE SEQUENCE [LARGE SCALE GENOMIC DNA]</scope>
    <source>
        <strain evidence="11">26-4b1</strain>
    </source>
</reference>
<dbReference type="Gene3D" id="3.30.565.10">
    <property type="entry name" value="Histidine kinase-like ATPase, C-terminal domain"/>
    <property type="match status" value="1"/>
</dbReference>
<dbReference type="Pfam" id="PF07695">
    <property type="entry name" value="7TMR-DISM_7TM"/>
    <property type="match status" value="1"/>
</dbReference>
<proteinExistence type="predicted"/>
<dbReference type="Pfam" id="PF00072">
    <property type="entry name" value="Response_reg"/>
    <property type="match status" value="1"/>
</dbReference>
<evidence type="ECO:0000259" key="9">
    <source>
        <dbReference type="PROSITE" id="PS50110"/>
    </source>
</evidence>
<dbReference type="InterPro" id="IPR001789">
    <property type="entry name" value="Sig_transdc_resp-reg_receiver"/>
</dbReference>
<keyword evidence="11" id="KW-1185">Reference proteome</keyword>
<evidence type="ECO:0000256" key="4">
    <source>
        <dbReference type="ARBA" id="ARBA00022679"/>
    </source>
</evidence>
<feature type="transmembrane region" description="Helical" evidence="7">
    <location>
        <begin position="314"/>
        <end position="334"/>
    </location>
</feature>
<feature type="transmembrane region" description="Helical" evidence="7">
    <location>
        <begin position="374"/>
        <end position="392"/>
    </location>
</feature>
<dbReference type="CDD" id="cd00156">
    <property type="entry name" value="REC"/>
    <property type="match status" value="1"/>
</dbReference>
<dbReference type="SUPFAM" id="SSF47384">
    <property type="entry name" value="Homodimeric domain of signal transducing histidine kinase"/>
    <property type="match status" value="1"/>
</dbReference>
<keyword evidence="5" id="KW-0418">Kinase</keyword>
<comment type="caution">
    <text evidence="10">The sequence shown here is derived from an EMBL/GenBank/DDBJ whole genome shotgun (WGS) entry which is preliminary data.</text>
</comment>
<dbReference type="SMART" id="SM00388">
    <property type="entry name" value="HisKA"/>
    <property type="match status" value="1"/>
</dbReference>
<feature type="transmembrane region" description="Helical" evidence="7">
    <location>
        <begin position="288"/>
        <end position="308"/>
    </location>
</feature>
<dbReference type="CDD" id="cd00082">
    <property type="entry name" value="HisKA"/>
    <property type="match status" value="1"/>
</dbReference>
<dbReference type="InterPro" id="IPR004358">
    <property type="entry name" value="Sig_transdc_His_kin-like_C"/>
</dbReference>
<accession>A0A2N3PWB7</accession>
<dbReference type="SUPFAM" id="SSF55874">
    <property type="entry name" value="ATPase domain of HSP90 chaperone/DNA topoisomerase II/histidine kinase"/>
    <property type="match status" value="1"/>
</dbReference>
<dbReference type="PANTHER" id="PTHR43047">
    <property type="entry name" value="TWO-COMPONENT HISTIDINE PROTEIN KINASE"/>
    <property type="match status" value="1"/>
</dbReference>
<keyword evidence="7" id="KW-0812">Transmembrane</keyword>
<dbReference type="InterPro" id="IPR005467">
    <property type="entry name" value="His_kinase_dom"/>
</dbReference>
<dbReference type="Gene3D" id="2.60.40.2380">
    <property type="match status" value="1"/>
</dbReference>
<dbReference type="InterPro" id="IPR011006">
    <property type="entry name" value="CheY-like_superfamily"/>
</dbReference>
<feature type="domain" description="Response regulatory" evidence="9">
    <location>
        <begin position="663"/>
        <end position="776"/>
    </location>
</feature>
<evidence type="ECO:0000256" key="1">
    <source>
        <dbReference type="ARBA" id="ARBA00000085"/>
    </source>
</evidence>
<feature type="transmembrane region" description="Helical" evidence="7">
    <location>
        <begin position="194"/>
        <end position="215"/>
    </location>
</feature>
<dbReference type="Proteomes" id="UP000233293">
    <property type="component" value="Unassembled WGS sequence"/>
</dbReference>
<feature type="transmembrane region" description="Helical" evidence="7">
    <location>
        <begin position="254"/>
        <end position="276"/>
    </location>
</feature>
<dbReference type="GO" id="GO:0009927">
    <property type="term" value="F:histidine phosphotransfer kinase activity"/>
    <property type="evidence" value="ECO:0007669"/>
    <property type="project" value="TreeGrafter"/>
</dbReference>
<dbReference type="Gene3D" id="1.10.287.130">
    <property type="match status" value="1"/>
</dbReference>
<feature type="domain" description="Histidine kinase" evidence="8">
    <location>
        <begin position="417"/>
        <end position="638"/>
    </location>
</feature>
<dbReference type="Gene3D" id="3.40.50.2300">
    <property type="match status" value="1"/>
</dbReference>
<dbReference type="SMART" id="SM00387">
    <property type="entry name" value="HATPase_c"/>
    <property type="match status" value="1"/>
</dbReference>
<dbReference type="Pfam" id="PF02518">
    <property type="entry name" value="HATPase_c"/>
    <property type="match status" value="1"/>
</dbReference>
<organism evidence="10 11">
    <name type="scientific">Telmatospirillum siberiense</name>
    <dbReference type="NCBI Taxonomy" id="382514"/>
    <lineage>
        <taxon>Bacteria</taxon>
        <taxon>Pseudomonadati</taxon>
        <taxon>Pseudomonadota</taxon>
        <taxon>Alphaproteobacteria</taxon>
        <taxon>Rhodospirillales</taxon>
        <taxon>Rhodospirillaceae</taxon>
        <taxon>Telmatospirillum</taxon>
    </lineage>
</organism>
<evidence type="ECO:0000256" key="5">
    <source>
        <dbReference type="ARBA" id="ARBA00022777"/>
    </source>
</evidence>
<dbReference type="InterPro" id="IPR003594">
    <property type="entry name" value="HATPase_dom"/>
</dbReference>
<dbReference type="InterPro" id="IPR011623">
    <property type="entry name" value="7TMR_DISM_rcpt_extracell_dom1"/>
</dbReference>
<keyword evidence="7" id="KW-0472">Membrane</keyword>
<keyword evidence="4" id="KW-0808">Transferase</keyword>
<protein>
    <recommendedName>
        <fullName evidence="2">histidine kinase</fullName>
        <ecNumber evidence="2">2.7.13.3</ecNumber>
    </recommendedName>
</protein>
<name>A0A2N3PWB7_9PROT</name>